<keyword evidence="2" id="KW-1185">Reference proteome</keyword>
<dbReference type="SUPFAM" id="SSF52047">
    <property type="entry name" value="RNI-like"/>
    <property type="match status" value="1"/>
</dbReference>
<dbReference type="Gene3D" id="3.80.10.10">
    <property type="entry name" value="Ribonuclease Inhibitor"/>
    <property type="match status" value="1"/>
</dbReference>
<organism evidence="1 2">
    <name type="scientific">Rhodocollybia butyracea</name>
    <dbReference type="NCBI Taxonomy" id="206335"/>
    <lineage>
        <taxon>Eukaryota</taxon>
        <taxon>Fungi</taxon>
        <taxon>Dikarya</taxon>
        <taxon>Basidiomycota</taxon>
        <taxon>Agaricomycotina</taxon>
        <taxon>Agaricomycetes</taxon>
        <taxon>Agaricomycetidae</taxon>
        <taxon>Agaricales</taxon>
        <taxon>Marasmiineae</taxon>
        <taxon>Omphalotaceae</taxon>
        <taxon>Rhodocollybia</taxon>
    </lineage>
</organism>
<reference evidence="1" key="1">
    <citation type="submission" date="2020-11" db="EMBL/GenBank/DDBJ databases">
        <authorList>
            <consortium name="DOE Joint Genome Institute"/>
            <person name="Ahrendt S."/>
            <person name="Riley R."/>
            <person name="Andreopoulos W."/>
            <person name="Labutti K."/>
            <person name="Pangilinan J."/>
            <person name="Ruiz-Duenas F.J."/>
            <person name="Barrasa J.M."/>
            <person name="Sanchez-Garcia M."/>
            <person name="Camarero S."/>
            <person name="Miyauchi S."/>
            <person name="Serrano A."/>
            <person name="Linde D."/>
            <person name="Babiker R."/>
            <person name="Drula E."/>
            <person name="Ayuso-Fernandez I."/>
            <person name="Pacheco R."/>
            <person name="Padilla G."/>
            <person name="Ferreira P."/>
            <person name="Barriuso J."/>
            <person name="Kellner H."/>
            <person name="Castanera R."/>
            <person name="Alfaro M."/>
            <person name="Ramirez L."/>
            <person name="Pisabarro A.G."/>
            <person name="Kuo A."/>
            <person name="Tritt A."/>
            <person name="Lipzen A."/>
            <person name="He G."/>
            <person name="Yan M."/>
            <person name="Ng V."/>
            <person name="Cullen D."/>
            <person name="Martin F."/>
            <person name="Rosso M.-N."/>
            <person name="Henrissat B."/>
            <person name="Hibbett D."/>
            <person name="Martinez A.T."/>
            <person name="Grigoriev I.V."/>
        </authorList>
    </citation>
    <scope>NUCLEOTIDE SEQUENCE</scope>
    <source>
        <strain evidence="1">AH 40177</strain>
    </source>
</reference>
<accession>A0A9P5PEV1</accession>
<evidence type="ECO:0000313" key="2">
    <source>
        <dbReference type="Proteomes" id="UP000772434"/>
    </source>
</evidence>
<gene>
    <name evidence="1" type="ORF">BDP27DRAFT_207335</name>
</gene>
<comment type="caution">
    <text evidence="1">The sequence shown here is derived from an EMBL/GenBank/DDBJ whole genome shotgun (WGS) entry which is preliminary data.</text>
</comment>
<evidence type="ECO:0008006" key="3">
    <source>
        <dbReference type="Google" id="ProtNLM"/>
    </source>
</evidence>
<dbReference type="AlphaFoldDB" id="A0A9P5PEV1"/>
<dbReference type="EMBL" id="JADNRY010000134">
    <property type="protein sequence ID" value="KAF9063981.1"/>
    <property type="molecule type" value="Genomic_DNA"/>
</dbReference>
<evidence type="ECO:0000313" key="1">
    <source>
        <dbReference type="EMBL" id="KAF9063981.1"/>
    </source>
</evidence>
<dbReference type="InterPro" id="IPR032675">
    <property type="entry name" value="LRR_dom_sf"/>
</dbReference>
<dbReference type="Proteomes" id="UP000772434">
    <property type="component" value="Unassembled WGS sequence"/>
</dbReference>
<proteinExistence type="predicted"/>
<protein>
    <recommendedName>
        <fullName evidence="3">F-box domain-containing protein</fullName>
    </recommendedName>
</protein>
<name>A0A9P5PEV1_9AGAR</name>
<sequence length="530" mass="59694">MSAPQSSLLPSDSYHSKLVSLGRAELNTLFLSESAQLATLQKEERHSESNSTQVAMLQHNKTLLLALLSPDDPLPDSIMTDIFVLYNAVEDIDRPRPRHATYRLGKEVVPTSQEIVDQVCADWGRLALGIVRRWTCINLDIQRHGPFTFTSVFTKWLECSLDLSVCLWVTVSSEEVASELGSIIIPRLHRFHTLDIQIPASLLAHLIRLPPPSLPDLEEVKLICDTSYASNLARHRALFKDLRTTSLFMHAPKLRALRCEGLISGTKQNGWFGELRLPCTQLTCLEIGPLMIKTPAELWDVLRRFPNLVHLFIDLPALHRPNSFTIPQNLSLPSSRLESLTLRVRRTGYQVLEGVRAPRLKKLNISMYHWGVTREKGPQPLGRTLRRFHSISGRFPCLETFRIAYSESLCEDDLLKIFASTPTLQSVDISECTKIRAGTIMRALQGKKDSGDAEHLLPELSVFYLDCRFPERLVKDGCVPDMLESRWEAAAIGEVARLTEVKLKLGGCLTRDSTRRVEALRDNGLNVVVG</sequence>